<dbReference type="Ensembl" id="ENSPMGT00000028064.1">
    <property type="protein sequence ID" value="ENSPMGP00000026352.1"/>
    <property type="gene ID" value="ENSPMGG00000021257.1"/>
</dbReference>
<dbReference type="InterPro" id="IPR018154">
    <property type="entry name" value="TLV/ENV_coat_polyprotein"/>
</dbReference>
<dbReference type="AlphaFoldDB" id="A0A3B4B9G1"/>
<protein>
    <submittedName>
        <fullName evidence="1">Uncharacterized protein</fullName>
    </submittedName>
</protein>
<dbReference type="STRING" id="409849.ENSPMGP00000026352"/>
<accession>A0A3B4B9G1</accession>
<reference evidence="1" key="2">
    <citation type="submission" date="2025-09" db="UniProtKB">
        <authorList>
            <consortium name="Ensembl"/>
        </authorList>
    </citation>
    <scope>IDENTIFICATION</scope>
</reference>
<sequence length="343" mass="38090">WYQYAEYVADSHNRFECYVCTHLPLAAANPHVLPLRVPNISLDMPETLVSRLSPKTLGRAIWSMLRVEPPEPQYPVVSRFVPTIRSFTFGLVLNFLCYTQIRSEEQLITANVTRKPVYVGKLRLIYCSVVYSPCTYFPGSFKLNVSQAAPGSFCAPYYAIPDVLGTVPSEGYRFLCSYGMYDCLPQGWICRCAAAILADHSYILPALPHAAPTTKCALSVPEMAPHDPLWGTDVPDDHKLWTTGEKVLLSLFPQVGVGKLMLRMETLSYRFSSFVNTTISILEAQRAELHGLRAVALQNRIVLDHLTASMGGVCAIIGSSCCTYIPANDEDGRAIQRGIKGSW</sequence>
<dbReference type="Proteomes" id="UP000261520">
    <property type="component" value="Unplaced"/>
</dbReference>
<reference evidence="1" key="1">
    <citation type="submission" date="2025-08" db="UniProtKB">
        <authorList>
            <consortium name="Ensembl"/>
        </authorList>
    </citation>
    <scope>IDENTIFICATION</scope>
</reference>
<dbReference type="Pfam" id="PF00429">
    <property type="entry name" value="TLV_coat"/>
    <property type="match status" value="1"/>
</dbReference>
<name>A0A3B4B9G1_9GOBI</name>
<dbReference type="Gene3D" id="1.10.287.210">
    <property type="match status" value="1"/>
</dbReference>
<evidence type="ECO:0000313" key="1">
    <source>
        <dbReference type="Ensembl" id="ENSPMGP00000026352.1"/>
    </source>
</evidence>
<dbReference type="SUPFAM" id="SSF58069">
    <property type="entry name" value="Virus ectodomain"/>
    <property type="match status" value="1"/>
</dbReference>
<keyword evidence="2" id="KW-1185">Reference proteome</keyword>
<evidence type="ECO:0000313" key="2">
    <source>
        <dbReference type="Proteomes" id="UP000261520"/>
    </source>
</evidence>
<proteinExistence type="predicted"/>
<organism evidence="1 2">
    <name type="scientific">Periophthalmus magnuspinnatus</name>
    <dbReference type="NCBI Taxonomy" id="409849"/>
    <lineage>
        <taxon>Eukaryota</taxon>
        <taxon>Metazoa</taxon>
        <taxon>Chordata</taxon>
        <taxon>Craniata</taxon>
        <taxon>Vertebrata</taxon>
        <taxon>Euteleostomi</taxon>
        <taxon>Actinopterygii</taxon>
        <taxon>Neopterygii</taxon>
        <taxon>Teleostei</taxon>
        <taxon>Neoteleostei</taxon>
        <taxon>Acanthomorphata</taxon>
        <taxon>Gobiaria</taxon>
        <taxon>Gobiiformes</taxon>
        <taxon>Gobioidei</taxon>
        <taxon>Gobiidae</taxon>
        <taxon>Oxudercinae</taxon>
        <taxon>Periophthalmus</taxon>
    </lineage>
</organism>
<dbReference type="PANTHER" id="PTHR10424">
    <property type="entry name" value="VIRAL ENVELOPE PROTEIN"/>
    <property type="match status" value="1"/>
</dbReference>